<dbReference type="Proteomes" id="UP000275883">
    <property type="component" value="Chromosome"/>
</dbReference>
<keyword evidence="4" id="KW-1185">Reference proteome</keyword>
<name>A0A3G8LG71_9MOLU</name>
<feature type="chain" id="PRO_5018131705" description="Transglutaminase-like domain-containing protein" evidence="2">
    <location>
        <begin position="24"/>
        <end position="711"/>
    </location>
</feature>
<dbReference type="SUPFAM" id="SSF54001">
    <property type="entry name" value="Cysteine proteinases"/>
    <property type="match status" value="1"/>
</dbReference>
<protein>
    <recommendedName>
        <fullName evidence="5">Transglutaminase-like domain-containing protein</fullName>
    </recommendedName>
</protein>
<dbReference type="OrthoDB" id="394888at2"/>
<feature type="compositionally biased region" description="Basic and acidic residues" evidence="1">
    <location>
        <begin position="47"/>
        <end position="109"/>
    </location>
</feature>
<gene>
    <name evidence="3" type="ORF">EGN60_01610</name>
</gene>
<sequence>MKMKKATLILISSLIATSAISLSCENTISKLNNKSKPVFVTIEEDERTNSKNSEDLNKKETKENDRILPPSEKEKNLLEDKTKISKKPKETINTPQEKKPISEPEKMESQPKTPSLNNLNNKTNKENVVASNEENQPEVSTKNNEIEGENASPVNKPTVSDASNENEVSASKPTTEPKTPARETTVETLPSLNENNNTSPAETTTTIENPAPQNEPESDNHNINEPFVAITGEPLRKLGLMRNGLMIYATSLRTLPLELQNEWSQKMNNIEELMNASATEANLQKINDLETSFNEFVLKLRQAIENANSSISNDKLLSKVEIRNLWIKAIKTLEHQKRGSSVTVTYPKDKVVLVSTVFDALQDFLQFDLVNLPYLSVASQGPWTFRVAKQGQISETIFQRNDLNTEGLKIREFQKNYVLSLFYEGMSIAEKAYVIMKYVTENLNYSDKNGNFLQTAYENHWGVCKEYVDLMTYLLSAANIRYKIGTGETHIFLVYQLDDNKWAYADPTFVDTDGSTTGEKAKVEIIGQTSTSSIDSSSAFQTFKLNQSVKLDKNPVETRSSWSYFPYDLDIKDGELIDQNYFDSHFMKTIYEYTWIYRDNRISAFQFYKGKFYFILKENNTFKLKVLDAKTNKIIDLNLYLKIAKPLLNEYNGKLYFLETDRKIKTLDLKNGNAVADFYNSTEVIKDLHLQRFSEQAKLVVNKNILVNIQK</sequence>
<evidence type="ECO:0000256" key="1">
    <source>
        <dbReference type="SAM" id="MobiDB-lite"/>
    </source>
</evidence>
<accession>A0A3G8LG71</accession>
<feature type="region of interest" description="Disordered" evidence="1">
    <location>
        <begin position="44"/>
        <end position="223"/>
    </location>
</feature>
<keyword evidence="2" id="KW-0732">Signal</keyword>
<dbReference type="AlphaFoldDB" id="A0A3G8LG71"/>
<dbReference type="RefSeq" id="WP_124724353.1">
    <property type="nucleotide sequence ID" value="NZ_CP034044.1"/>
</dbReference>
<feature type="compositionally biased region" description="Polar residues" evidence="1">
    <location>
        <begin position="152"/>
        <end position="177"/>
    </location>
</feature>
<reference evidence="3 4" key="1">
    <citation type="submission" date="2018-11" db="EMBL/GenBank/DDBJ databases">
        <title>Genome sequence of Mycoplasma struthionis sp. nov.</title>
        <authorList>
            <person name="Spergser J."/>
        </authorList>
    </citation>
    <scope>NUCLEOTIDE SEQUENCE [LARGE SCALE GENOMIC DNA]</scope>
    <source>
        <strain evidence="3 4">237IA</strain>
    </source>
</reference>
<dbReference type="InterPro" id="IPR038765">
    <property type="entry name" value="Papain-like_cys_pep_sf"/>
</dbReference>
<organism evidence="3 4">
    <name type="scientific">Mycoplasma struthionis</name>
    <dbReference type="NCBI Taxonomy" id="538220"/>
    <lineage>
        <taxon>Bacteria</taxon>
        <taxon>Bacillati</taxon>
        <taxon>Mycoplasmatota</taxon>
        <taxon>Mollicutes</taxon>
        <taxon>Mycoplasmataceae</taxon>
        <taxon>Mycoplasma</taxon>
    </lineage>
</organism>
<evidence type="ECO:0000256" key="2">
    <source>
        <dbReference type="SAM" id="SignalP"/>
    </source>
</evidence>
<evidence type="ECO:0008006" key="5">
    <source>
        <dbReference type="Google" id="ProtNLM"/>
    </source>
</evidence>
<proteinExistence type="predicted"/>
<dbReference type="KEGG" id="mstr:EGN60_01610"/>
<dbReference type="EMBL" id="CP034044">
    <property type="protein sequence ID" value="AZG68659.1"/>
    <property type="molecule type" value="Genomic_DNA"/>
</dbReference>
<feature type="compositionally biased region" description="Polar residues" evidence="1">
    <location>
        <begin position="129"/>
        <end position="143"/>
    </location>
</feature>
<dbReference type="PROSITE" id="PS51257">
    <property type="entry name" value="PROKAR_LIPOPROTEIN"/>
    <property type="match status" value="1"/>
</dbReference>
<evidence type="ECO:0000313" key="3">
    <source>
        <dbReference type="EMBL" id="AZG68659.1"/>
    </source>
</evidence>
<feature type="signal peptide" evidence="2">
    <location>
        <begin position="1"/>
        <end position="23"/>
    </location>
</feature>
<feature type="compositionally biased region" description="Polar residues" evidence="1">
    <location>
        <begin position="186"/>
        <end position="212"/>
    </location>
</feature>
<evidence type="ECO:0000313" key="4">
    <source>
        <dbReference type="Proteomes" id="UP000275883"/>
    </source>
</evidence>